<name>A0A667ZGJ6_9TELE</name>
<dbReference type="InParanoid" id="A0A667ZGJ6"/>
<organism evidence="2 3">
    <name type="scientific">Myripristis murdjan</name>
    <name type="common">pinecone soldierfish</name>
    <dbReference type="NCBI Taxonomy" id="586833"/>
    <lineage>
        <taxon>Eukaryota</taxon>
        <taxon>Metazoa</taxon>
        <taxon>Chordata</taxon>
        <taxon>Craniata</taxon>
        <taxon>Vertebrata</taxon>
        <taxon>Euteleostomi</taxon>
        <taxon>Actinopterygii</taxon>
        <taxon>Neopterygii</taxon>
        <taxon>Teleostei</taxon>
        <taxon>Neoteleostei</taxon>
        <taxon>Acanthomorphata</taxon>
        <taxon>Holocentriformes</taxon>
        <taxon>Holocentridae</taxon>
        <taxon>Myripristis</taxon>
    </lineage>
</organism>
<feature type="compositionally biased region" description="Basic and acidic residues" evidence="1">
    <location>
        <begin position="1"/>
        <end position="15"/>
    </location>
</feature>
<dbReference type="AlphaFoldDB" id="A0A667ZGJ6"/>
<feature type="region of interest" description="Disordered" evidence="1">
    <location>
        <begin position="61"/>
        <end position="87"/>
    </location>
</feature>
<sequence length="115" mass="12346">MEGHQQGRGGHHDELEGPEANLGDGEEVVEAGVFTAGLLGVADKFFLLILPHLLGRCDVHQDAEDEEDGEPNSPDDSGVLVHPAQDTLQKAPVHFPVVSTLLFREEGHTDSTGKM</sequence>
<keyword evidence="3" id="KW-1185">Reference proteome</keyword>
<reference evidence="2" key="3">
    <citation type="submission" date="2025-09" db="UniProtKB">
        <authorList>
            <consortium name="Ensembl"/>
        </authorList>
    </citation>
    <scope>IDENTIFICATION</scope>
</reference>
<evidence type="ECO:0000256" key="1">
    <source>
        <dbReference type="SAM" id="MobiDB-lite"/>
    </source>
</evidence>
<accession>A0A667ZGJ6</accession>
<evidence type="ECO:0000313" key="3">
    <source>
        <dbReference type="Proteomes" id="UP000472263"/>
    </source>
</evidence>
<evidence type="ECO:0000313" key="2">
    <source>
        <dbReference type="Ensembl" id="ENSMMDP00005032011.1"/>
    </source>
</evidence>
<dbReference type="Ensembl" id="ENSMMDT00005032731.1">
    <property type="protein sequence ID" value="ENSMMDP00005032011.1"/>
    <property type="gene ID" value="ENSMMDG00005015105.1"/>
</dbReference>
<dbReference type="GeneTree" id="ENSGT00980000199126"/>
<reference evidence="2" key="2">
    <citation type="submission" date="2025-08" db="UniProtKB">
        <authorList>
            <consortium name="Ensembl"/>
        </authorList>
    </citation>
    <scope>IDENTIFICATION</scope>
</reference>
<reference evidence="2" key="1">
    <citation type="submission" date="2019-06" db="EMBL/GenBank/DDBJ databases">
        <authorList>
            <consortium name="Wellcome Sanger Institute Data Sharing"/>
        </authorList>
    </citation>
    <scope>NUCLEOTIDE SEQUENCE [LARGE SCALE GENOMIC DNA]</scope>
</reference>
<feature type="region of interest" description="Disordered" evidence="1">
    <location>
        <begin position="1"/>
        <end position="24"/>
    </location>
</feature>
<dbReference type="Proteomes" id="UP000472263">
    <property type="component" value="Chromosome 24"/>
</dbReference>
<protein>
    <submittedName>
        <fullName evidence="2">Uncharacterized protein</fullName>
    </submittedName>
</protein>
<proteinExistence type="predicted"/>